<gene>
    <name evidence="1" type="ORF">H9Q77_04295</name>
</gene>
<dbReference type="InterPro" id="IPR053735">
    <property type="entry name" value="Type_III_TA_endoRNase"/>
</dbReference>
<organism evidence="1 2">
    <name type="scientific">Simiaoa sunii</name>
    <dbReference type="NCBI Taxonomy" id="2763672"/>
    <lineage>
        <taxon>Bacteria</taxon>
        <taxon>Bacillati</taxon>
        <taxon>Bacillota</taxon>
        <taxon>Clostridia</taxon>
        <taxon>Lachnospirales</taxon>
        <taxon>Lachnospiraceae</taxon>
        <taxon>Simiaoa</taxon>
    </lineage>
</organism>
<accession>A0A7G9FZW8</accession>
<dbReference type="KEGG" id="ssun:H9Q77_04295"/>
<dbReference type="GO" id="GO:0004521">
    <property type="term" value="F:RNA endonuclease activity"/>
    <property type="evidence" value="ECO:0007669"/>
    <property type="project" value="InterPro"/>
</dbReference>
<name>A0A7G9FZW8_9FIRM</name>
<dbReference type="Pfam" id="PF13958">
    <property type="entry name" value="ToxN_toxin"/>
    <property type="match status" value="1"/>
</dbReference>
<evidence type="ECO:0000313" key="1">
    <source>
        <dbReference type="EMBL" id="QNM04100.1"/>
    </source>
</evidence>
<keyword evidence="2" id="KW-1185">Reference proteome</keyword>
<reference evidence="1 2" key="1">
    <citation type="submission" date="2020-08" db="EMBL/GenBank/DDBJ databases">
        <authorList>
            <person name="Liu C."/>
            <person name="Sun Q."/>
        </authorList>
    </citation>
    <scope>NUCLEOTIDE SEQUENCE [LARGE SCALE GENOMIC DNA]</scope>
    <source>
        <strain evidence="1 2">NSJ-8</strain>
    </source>
</reference>
<dbReference type="AlphaFoldDB" id="A0A7G9FZW8"/>
<sequence>MMEEFKLYSISDEYVEWLRENFPNVYSNKVNTSTHTRKYLGVVLHIDRYNYYIPMSSPKNSDYQIAGKDKVIRKSIIPIIRIVVKNAAGKKELKGTLRISHMIPVPASELELYDLENEEDSNYKDLVQNEMIFIRKNREKIMDNAKLLYKQKAMNDTTAGYVKSALDYHALEVRCDLFERK</sequence>
<evidence type="ECO:0000313" key="2">
    <source>
        <dbReference type="Proteomes" id="UP000515981"/>
    </source>
</evidence>
<dbReference type="Proteomes" id="UP000515981">
    <property type="component" value="Chromosome"/>
</dbReference>
<dbReference type="InterPro" id="IPR025911">
    <property type="entry name" value="ToxN/AbiQ_toxin"/>
</dbReference>
<protein>
    <submittedName>
        <fullName evidence="1">Type III toxin-antitoxin system ToxN/AbiQ family toxin</fullName>
    </submittedName>
</protein>
<proteinExistence type="predicted"/>
<dbReference type="GO" id="GO:0003723">
    <property type="term" value="F:RNA binding"/>
    <property type="evidence" value="ECO:0007669"/>
    <property type="project" value="InterPro"/>
</dbReference>
<dbReference type="Gene3D" id="3.10.129.130">
    <property type="match status" value="1"/>
</dbReference>
<dbReference type="EMBL" id="CP060633">
    <property type="protein sequence ID" value="QNM04100.1"/>
    <property type="molecule type" value="Genomic_DNA"/>
</dbReference>